<dbReference type="InterPro" id="IPR000644">
    <property type="entry name" value="CBS_dom"/>
</dbReference>
<accession>F2NF53</accession>
<evidence type="ECO:0000313" key="4">
    <source>
        <dbReference type="EMBL" id="AEB08608.1"/>
    </source>
</evidence>
<sequence length="151" mass="16568">MLQARDIMTKTVITVTPQTSVLDLARLLAQHKINGTPVVDDDGRLVGVITQTDLIDRAKKFQLPHVVTILDAHFYLERPSTFRKNLEKMLGNQVADVMTAPAITITPELSVDEVATIMAHRNAHTLPVLQDGNLVGVIGKIDIIRALSQEG</sequence>
<dbReference type="eggNOG" id="COG0517">
    <property type="taxonomic scope" value="Bacteria"/>
</dbReference>
<protein>
    <submittedName>
        <fullName evidence="4">CBS domain containing membrane protein</fullName>
    </submittedName>
</protein>
<dbReference type="EMBL" id="CP002629">
    <property type="protein sequence ID" value="AEB08608.1"/>
    <property type="molecule type" value="Genomic_DNA"/>
</dbReference>
<keyword evidence="5" id="KW-1185">Reference proteome</keyword>
<dbReference type="InterPro" id="IPR051257">
    <property type="entry name" value="Diverse_CBS-Domain"/>
</dbReference>
<reference evidence="5" key="2">
    <citation type="submission" date="2011-03" db="EMBL/GenBank/DDBJ databases">
        <title>The complete genome of Desulfobacca acetoxidans DSM 11109.</title>
        <authorList>
            <consortium name="US DOE Joint Genome Institute (JGI-PGF)"/>
            <person name="Lucas S."/>
            <person name="Copeland A."/>
            <person name="Lapidus A."/>
            <person name="Bruce D."/>
            <person name="Goodwin L."/>
            <person name="Pitluck S."/>
            <person name="Peters L."/>
            <person name="Kyrpides N."/>
            <person name="Mavromatis K."/>
            <person name="Ivanova N."/>
            <person name="Ovchinnikova G."/>
            <person name="Teshima H."/>
            <person name="Detter J.C."/>
            <person name="Han C."/>
            <person name="Land M."/>
            <person name="Hauser L."/>
            <person name="Markowitz V."/>
            <person name="Cheng J.-F."/>
            <person name="Hugenholtz P."/>
            <person name="Woyke T."/>
            <person name="Wu D."/>
            <person name="Spring S."/>
            <person name="Schueler E."/>
            <person name="Brambilla E."/>
            <person name="Klenk H.-P."/>
            <person name="Eisen J.A."/>
        </authorList>
    </citation>
    <scope>NUCLEOTIDE SEQUENCE [LARGE SCALE GENOMIC DNA]</scope>
    <source>
        <strain evidence="5">ATCC 700848 / DSM 11109 / ASRB2</strain>
    </source>
</reference>
<dbReference type="AlphaFoldDB" id="F2NF53"/>
<dbReference type="Pfam" id="PF00571">
    <property type="entry name" value="CBS"/>
    <property type="match status" value="2"/>
</dbReference>
<proteinExistence type="predicted"/>
<dbReference type="PANTHER" id="PTHR43080">
    <property type="entry name" value="CBS DOMAIN-CONTAINING PROTEIN CBSX3, MITOCHONDRIAL"/>
    <property type="match status" value="1"/>
</dbReference>
<dbReference type="RefSeq" id="WP_013705721.1">
    <property type="nucleotide sequence ID" value="NC_015388.1"/>
</dbReference>
<dbReference type="SMART" id="SM00116">
    <property type="entry name" value="CBS"/>
    <property type="match status" value="2"/>
</dbReference>
<keyword evidence="1 2" id="KW-0129">CBS domain</keyword>
<dbReference type="PROSITE" id="PS51371">
    <property type="entry name" value="CBS"/>
    <property type="match status" value="2"/>
</dbReference>
<dbReference type="CDD" id="cd04586">
    <property type="entry name" value="CBS_pair_BON_assoc"/>
    <property type="match status" value="1"/>
</dbReference>
<feature type="domain" description="CBS" evidence="3">
    <location>
        <begin position="8"/>
        <end position="65"/>
    </location>
</feature>
<dbReference type="Gene3D" id="3.10.580.10">
    <property type="entry name" value="CBS-domain"/>
    <property type="match status" value="1"/>
</dbReference>
<evidence type="ECO:0000256" key="1">
    <source>
        <dbReference type="ARBA" id="ARBA00023122"/>
    </source>
</evidence>
<evidence type="ECO:0000259" key="3">
    <source>
        <dbReference type="PROSITE" id="PS51371"/>
    </source>
</evidence>
<name>F2NF53_DESAR</name>
<dbReference type="InterPro" id="IPR046342">
    <property type="entry name" value="CBS_dom_sf"/>
</dbReference>
<dbReference type="STRING" id="880072.Desac_0728"/>
<dbReference type="HOGENOM" id="CLU_040681_9_0_7"/>
<reference evidence="4 5" key="1">
    <citation type="journal article" date="2011" name="Stand. Genomic Sci.">
        <title>Complete genome sequence of the acetate-degrading sulfate reducer Desulfobacca acetoxidans type strain (ASRB2).</title>
        <authorList>
            <person name="Goker M."/>
            <person name="Teshima H."/>
            <person name="Lapidus A."/>
            <person name="Nolan M."/>
            <person name="Lucas S."/>
            <person name="Hammon N."/>
            <person name="Deshpande S."/>
            <person name="Cheng J.F."/>
            <person name="Tapia R."/>
            <person name="Han C."/>
            <person name="Goodwin L."/>
            <person name="Pitluck S."/>
            <person name="Huntemann M."/>
            <person name="Liolios K."/>
            <person name="Ivanova N."/>
            <person name="Pagani I."/>
            <person name="Mavromatis K."/>
            <person name="Ovchinikova G."/>
            <person name="Pati A."/>
            <person name="Chen A."/>
            <person name="Palaniappan K."/>
            <person name="Land M."/>
            <person name="Hauser L."/>
            <person name="Brambilla E.M."/>
            <person name="Rohde M."/>
            <person name="Spring S."/>
            <person name="Detter J.C."/>
            <person name="Woyke T."/>
            <person name="Bristow J."/>
            <person name="Eisen J.A."/>
            <person name="Markowitz V."/>
            <person name="Hugenholtz P."/>
            <person name="Kyrpides N.C."/>
            <person name="Klenk H.P."/>
        </authorList>
    </citation>
    <scope>NUCLEOTIDE SEQUENCE [LARGE SCALE GENOMIC DNA]</scope>
    <source>
        <strain evidence="5">ATCC 700848 / DSM 11109 / ASRB2</strain>
    </source>
</reference>
<evidence type="ECO:0000256" key="2">
    <source>
        <dbReference type="PROSITE-ProRule" id="PRU00703"/>
    </source>
</evidence>
<organism evidence="4 5">
    <name type="scientific">Desulfobacca acetoxidans (strain ATCC 700848 / DSM 11109 / ASRB2)</name>
    <dbReference type="NCBI Taxonomy" id="880072"/>
    <lineage>
        <taxon>Bacteria</taxon>
        <taxon>Pseudomonadati</taxon>
        <taxon>Thermodesulfobacteriota</taxon>
        <taxon>Desulfobaccia</taxon>
        <taxon>Desulfobaccales</taxon>
        <taxon>Desulfobaccaceae</taxon>
        <taxon>Desulfobacca</taxon>
    </lineage>
</organism>
<evidence type="ECO:0000313" key="5">
    <source>
        <dbReference type="Proteomes" id="UP000000483"/>
    </source>
</evidence>
<gene>
    <name evidence="4" type="ordered locus">Desac_0728</name>
</gene>
<feature type="domain" description="CBS" evidence="3">
    <location>
        <begin position="98"/>
        <end position="151"/>
    </location>
</feature>
<dbReference type="Proteomes" id="UP000000483">
    <property type="component" value="Chromosome"/>
</dbReference>
<dbReference type="OrthoDB" id="9790355at2"/>
<dbReference type="PANTHER" id="PTHR43080:SF29">
    <property type="entry name" value="OS02G0818000 PROTEIN"/>
    <property type="match status" value="1"/>
</dbReference>
<dbReference type="SUPFAM" id="SSF54631">
    <property type="entry name" value="CBS-domain pair"/>
    <property type="match status" value="1"/>
</dbReference>
<dbReference type="KEGG" id="dao:Desac_0728"/>